<dbReference type="InterPro" id="IPR037171">
    <property type="entry name" value="NagB/RpiA_transferase-like"/>
</dbReference>
<dbReference type="Gene3D" id="3.40.1080.20">
    <property type="entry name" value="Acetyl-CoA hydrolase/transferase C-terminal domain"/>
    <property type="match status" value="1"/>
</dbReference>
<dbReference type="InterPro" id="IPR038460">
    <property type="entry name" value="AcetylCoA_hyd_C_sf"/>
</dbReference>
<accession>A0A2N1PG89</accession>
<reference evidence="2 3" key="1">
    <citation type="journal article" date="2017" name="ISME J.">
        <title>Potential for microbial H2 and metal transformations associated with novel bacteria and archaea in deep terrestrial subsurface sediments.</title>
        <authorList>
            <person name="Hernsdorf A.W."/>
            <person name="Amano Y."/>
            <person name="Miyakawa K."/>
            <person name="Ise K."/>
            <person name="Suzuki Y."/>
            <person name="Anantharaman K."/>
            <person name="Probst A."/>
            <person name="Burstein D."/>
            <person name="Thomas B.C."/>
            <person name="Banfield J.F."/>
        </authorList>
    </citation>
    <scope>NUCLEOTIDE SEQUENCE [LARGE SCALE GENOMIC DNA]</scope>
    <source>
        <strain evidence="2">HGW-Wallbacteria-1</strain>
    </source>
</reference>
<evidence type="ECO:0000259" key="1">
    <source>
        <dbReference type="Pfam" id="PF13336"/>
    </source>
</evidence>
<dbReference type="AlphaFoldDB" id="A0A2N1PG89"/>
<sequence>HAHWLVTEYGAVNLYGRSLQERARLMISIAHPSHQDALDRAAFERFGSHFHFIKK</sequence>
<evidence type="ECO:0000313" key="3">
    <source>
        <dbReference type="Proteomes" id="UP000233256"/>
    </source>
</evidence>
<dbReference type="PANTHER" id="PTHR21432:SF20">
    <property type="entry name" value="ACETYL-COA HYDROLASE"/>
    <property type="match status" value="1"/>
</dbReference>
<gene>
    <name evidence="2" type="ORF">CVV64_22250</name>
</gene>
<dbReference type="EMBL" id="PGXC01000166">
    <property type="protein sequence ID" value="PKK87349.1"/>
    <property type="molecule type" value="Genomic_DNA"/>
</dbReference>
<comment type="caution">
    <text evidence="2">The sequence shown here is derived from an EMBL/GenBank/DDBJ whole genome shotgun (WGS) entry which is preliminary data.</text>
</comment>
<dbReference type="SUPFAM" id="SSF100950">
    <property type="entry name" value="NagB/RpiA/CoA transferase-like"/>
    <property type="match status" value="1"/>
</dbReference>
<protein>
    <submittedName>
        <fullName evidence="2">4-hydroxybutyrate CoA-transferase</fullName>
    </submittedName>
</protein>
<dbReference type="Pfam" id="PF13336">
    <property type="entry name" value="AcetylCoA_hyd_C"/>
    <property type="match status" value="1"/>
</dbReference>
<name>A0A2N1PG89_9BACT</name>
<feature type="domain" description="Acetyl-CoA hydrolase/transferase C-terminal" evidence="1">
    <location>
        <begin position="2"/>
        <end position="41"/>
    </location>
</feature>
<dbReference type="GO" id="GO:0008775">
    <property type="term" value="F:acetate CoA-transferase activity"/>
    <property type="evidence" value="ECO:0007669"/>
    <property type="project" value="InterPro"/>
</dbReference>
<dbReference type="InterPro" id="IPR026888">
    <property type="entry name" value="AcetylCoA_hyd_C"/>
</dbReference>
<organism evidence="2 3">
    <name type="scientific">Candidatus Wallbacteria bacterium HGW-Wallbacteria-1</name>
    <dbReference type="NCBI Taxonomy" id="2013854"/>
    <lineage>
        <taxon>Bacteria</taxon>
        <taxon>Candidatus Walliibacteriota</taxon>
    </lineage>
</organism>
<dbReference type="Proteomes" id="UP000233256">
    <property type="component" value="Unassembled WGS sequence"/>
</dbReference>
<keyword evidence="2" id="KW-0808">Transferase</keyword>
<dbReference type="GO" id="GO:0006083">
    <property type="term" value="P:acetate metabolic process"/>
    <property type="evidence" value="ECO:0007669"/>
    <property type="project" value="InterPro"/>
</dbReference>
<feature type="non-terminal residue" evidence="2">
    <location>
        <position position="1"/>
    </location>
</feature>
<dbReference type="PANTHER" id="PTHR21432">
    <property type="entry name" value="ACETYL-COA HYDROLASE-RELATED"/>
    <property type="match status" value="1"/>
</dbReference>
<evidence type="ECO:0000313" key="2">
    <source>
        <dbReference type="EMBL" id="PKK87349.1"/>
    </source>
</evidence>
<proteinExistence type="predicted"/>
<dbReference type="InterPro" id="IPR046433">
    <property type="entry name" value="ActCoA_hydro"/>
</dbReference>